<dbReference type="AlphaFoldDB" id="A0AAW8R787"/>
<dbReference type="SUPFAM" id="SSF56935">
    <property type="entry name" value="Porins"/>
    <property type="match status" value="1"/>
</dbReference>
<evidence type="ECO:0008006" key="4">
    <source>
        <dbReference type="Google" id="ProtNLM"/>
    </source>
</evidence>
<proteinExistence type="predicted"/>
<organism evidence="2 3">
    <name type="scientific">Brumicola blandensis</name>
    <dbReference type="NCBI Taxonomy" id="3075611"/>
    <lineage>
        <taxon>Bacteria</taxon>
        <taxon>Pseudomonadati</taxon>
        <taxon>Pseudomonadota</taxon>
        <taxon>Gammaproteobacteria</taxon>
        <taxon>Alteromonadales</taxon>
        <taxon>Alteromonadaceae</taxon>
        <taxon>Brumicola</taxon>
    </lineage>
</organism>
<accession>A0AAW8R787</accession>
<comment type="caution">
    <text evidence="2">The sequence shown here is derived from an EMBL/GenBank/DDBJ whole genome shotgun (WGS) entry which is preliminary data.</text>
</comment>
<evidence type="ECO:0000313" key="3">
    <source>
        <dbReference type="Proteomes" id="UP001249020"/>
    </source>
</evidence>
<gene>
    <name evidence="2" type="ORF">RM544_14190</name>
</gene>
<feature type="chain" id="PRO_5043880469" description="Alginate export domain-containing protein" evidence="1">
    <location>
        <begin position="34"/>
        <end position="430"/>
    </location>
</feature>
<protein>
    <recommendedName>
        <fullName evidence="4">Alginate export domain-containing protein</fullName>
    </recommendedName>
</protein>
<dbReference type="Proteomes" id="UP001249020">
    <property type="component" value="Unassembled WGS sequence"/>
</dbReference>
<dbReference type="RefSeq" id="WP_311362464.1">
    <property type="nucleotide sequence ID" value="NZ_JAVRIE010000006.1"/>
</dbReference>
<name>A0AAW8R787_9ALTE</name>
<feature type="signal peptide" evidence="1">
    <location>
        <begin position="1"/>
        <end position="33"/>
    </location>
</feature>
<keyword evidence="1" id="KW-0732">Signal</keyword>
<reference evidence="2 3" key="1">
    <citation type="submission" date="2023-09" db="EMBL/GenBank/DDBJ databases">
        <authorList>
            <person name="Rey-Velasco X."/>
        </authorList>
    </citation>
    <scope>NUCLEOTIDE SEQUENCE [LARGE SCALE GENOMIC DNA]</scope>
    <source>
        <strain evidence="2 3">W409</strain>
    </source>
</reference>
<keyword evidence="3" id="KW-1185">Reference proteome</keyword>
<sequence>MFIDLNKPKSSTVPLLLLASIFTCGLTVSNAKATEVSFSGFTNLSLTYAEHDKLAYRSSLQKNGREGLSFAPDSILGLQSNIEFNDKFDAVGQIILQDRDNTQFANYIELAFLRYQIDRHWSAKIGRFSTNSYLYTDYRNVGHLLNWVRPPVEMYSTAGALGSMDGLQASYIQDADFGAVKVALSYGQSNFIDDVEGGELTIDYSELAVLNIELQSTDWRFHAAFIRSTLDNFDTVGIDDVKNLEGNVPPLFSPFARELVGNIVPDGKVITYASVGGQYNVDSLELNAELFDYDSDWVLAGGSVGGYISAAYQLGNVKPYLTLATHNRRLAPEVIDYERAESLLPPVAFQQLVILSAESNEAVRGASYDQKSISAGVRWDFHEAWSFKVQFDHFRTSEFGSGLFGVQAGLLTPKEELSLNVLSLSFTTIF</sequence>
<evidence type="ECO:0000256" key="1">
    <source>
        <dbReference type="SAM" id="SignalP"/>
    </source>
</evidence>
<evidence type="ECO:0000313" key="2">
    <source>
        <dbReference type="EMBL" id="MDT0583695.1"/>
    </source>
</evidence>
<dbReference type="EMBL" id="JAVRIE010000006">
    <property type="protein sequence ID" value="MDT0583695.1"/>
    <property type="molecule type" value="Genomic_DNA"/>
</dbReference>